<dbReference type="EMBL" id="ABLOKC030000016">
    <property type="protein sequence ID" value="EML1472298.1"/>
    <property type="molecule type" value="Genomic_DNA"/>
</dbReference>
<dbReference type="InterPro" id="IPR056725">
    <property type="entry name" value="DUF7823"/>
</dbReference>
<sequence length="237" mass="26913">MADLTAVEGSFEWAMLELKSGKRVSREAWKDRNMYLVLNPGEPGQTVKDGDWRALAGVPVDTKFDYLPNIEICNAEGNFVPYQPSQVDMEMKDWEELANSSEYDLVVDITNGYWIDSIKGYQGWGYAIGTKAGKCSIIENSTLVKSVQAFEYWTGENHPNGLAIDISFSKNTGEYYILSKPLTIIVDGNSYNLGVGTELIIQNYFSSNHYPLEKFPELRDKFMTENETHSFYCKWAD</sequence>
<protein>
    <submittedName>
        <fullName evidence="3">DUF2829 domain-containing protein</fullName>
    </submittedName>
</protein>
<evidence type="ECO:0000313" key="3">
    <source>
        <dbReference type="EMBL" id="EML1472298.1"/>
    </source>
</evidence>
<dbReference type="AlphaFoldDB" id="A0AAI9DMB3"/>
<evidence type="ECO:0000259" key="1">
    <source>
        <dbReference type="Pfam" id="PF11195"/>
    </source>
</evidence>
<gene>
    <name evidence="3" type="ORF">QEG54_003045</name>
</gene>
<dbReference type="RefSeq" id="WP_048287622.1">
    <property type="nucleotide sequence ID" value="NZ_LDZN01000005.1"/>
</dbReference>
<comment type="caution">
    <text evidence="3">The sequence shown here is derived from an EMBL/GenBank/DDBJ whole genome shotgun (WGS) entry which is preliminary data.</text>
</comment>
<feature type="domain" description="Thoeris anti-defense 2-like" evidence="1">
    <location>
        <begin position="10"/>
        <end position="96"/>
    </location>
</feature>
<name>A0AAI9DMB3_PLUGE</name>
<evidence type="ECO:0000259" key="2">
    <source>
        <dbReference type="Pfam" id="PF25136"/>
    </source>
</evidence>
<proteinExistence type="predicted"/>
<organism evidence="3">
    <name type="scientific">Pluralibacter gergoviae</name>
    <name type="common">Enterobacter gergoviae</name>
    <dbReference type="NCBI Taxonomy" id="61647"/>
    <lineage>
        <taxon>Bacteria</taxon>
        <taxon>Pseudomonadati</taxon>
        <taxon>Pseudomonadota</taxon>
        <taxon>Gammaproteobacteria</taxon>
        <taxon>Enterobacterales</taxon>
        <taxon>Enterobacteriaceae</taxon>
        <taxon>Pluralibacter</taxon>
    </lineage>
</organism>
<reference evidence="3" key="1">
    <citation type="submission" date="2024-02" db="EMBL/GenBank/DDBJ databases">
        <authorList>
            <consortium name="Clinical and Environmental Microbiology Branch: Whole genome sequencing antimicrobial resistance pathogens in the healthcare setting"/>
        </authorList>
    </citation>
    <scope>NUCLEOTIDE SEQUENCE</scope>
    <source>
        <strain evidence="3">2021DK-00143</strain>
    </source>
</reference>
<dbReference type="Pfam" id="PF25136">
    <property type="entry name" value="DUF7823"/>
    <property type="match status" value="1"/>
</dbReference>
<dbReference type="InterPro" id="IPR021361">
    <property type="entry name" value="Tad2-like_dom"/>
</dbReference>
<accession>A0AAI9DMB3</accession>
<feature type="domain" description="DUF7823" evidence="2">
    <location>
        <begin position="131"/>
        <end position="235"/>
    </location>
</feature>
<dbReference type="Pfam" id="PF11195">
    <property type="entry name" value="Tad2-like"/>
    <property type="match status" value="1"/>
</dbReference>